<evidence type="ECO:0000256" key="4">
    <source>
        <dbReference type="ARBA" id="ARBA00023134"/>
    </source>
</evidence>
<comment type="caution">
    <text evidence="5">The sequence shown here is derived from an EMBL/GenBank/DDBJ whole genome shotgun (WGS) entry which is preliminary data.</text>
</comment>
<protein>
    <recommendedName>
        <fullName evidence="7">GTP-binding nuclear protein</fullName>
    </recommendedName>
</protein>
<dbReference type="Proteomes" id="UP000295192">
    <property type="component" value="Unassembled WGS sequence"/>
</dbReference>
<keyword evidence="6" id="KW-1185">Reference proteome</keyword>
<evidence type="ECO:0008006" key="7">
    <source>
        <dbReference type="Google" id="ProtNLM"/>
    </source>
</evidence>
<organism evidence="5 6">
    <name type="scientific">Drosophila navojoa</name>
    <name type="common">Fruit fly</name>
    <dbReference type="NCBI Taxonomy" id="7232"/>
    <lineage>
        <taxon>Eukaryota</taxon>
        <taxon>Metazoa</taxon>
        <taxon>Ecdysozoa</taxon>
        <taxon>Arthropoda</taxon>
        <taxon>Hexapoda</taxon>
        <taxon>Insecta</taxon>
        <taxon>Pterygota</taxon>
        <taxon>Neoptera</taxon>
        <taxon>Endopterygota</taxon>
        <taxon>Diptera</taxon>
        <taxon>Brachycera</taxon>
        <taxon>Muscomorpha</taxon>
        <taxon>Ephydroidea</taxon>
        <taxon>Drosophilidae</taxon>
        <taxon>Drosophila</taxon>
    </lineage>
</organism>
<gene>
    <name evidence="5" type="ORF">AWZ03_010003</name>
</gene>
<dbReference type="GO" id="GO:0005525">
    <property type="term" value="F:GTP binding"/>
    <property type="evidence" value="ECO:0007669"/>
    <property type="project" value="UniProtKB-KW"/>
</dbReference>
<dbReference type="GO" id="GO:0000054">
    <property type="term" value="P:ribosomal subunit export from nucleus"/>
    <property type="evidence" value="ECO:0007669"/>
    <property type="project" value="TreeGrafter"/>
</dbReference>
<dbReference type="PANTHER" id="PTHR24071">
    <property type="entry name" value="RAN GTPASE"/>
    <property type="match status" value="1"/>
</dbReference>
<dbReference type="STRING" id="7232.A0A484B6Y0"/>
<dbReference type="SUPFAM" id="SSF52540">
    <property type="entry name" value="P-loop containing nucleoside triphosphate hydrolases"/>
    <property type="match status" value="1"/>
</dbReference>
<dbReference type="AlphaFoldDB" id="A0A484B6Y0"/>
<keyword evidence="2" id="KW-0547">Nucleotide-binding</keyword>
<dbReference type="GO" id="GO:0005634">
    <property type="term" value="C:nucleus"/>
    <property type="evidence" value="ECO:0007669"/>
    <property type="project" value="TreeGrafter"/>
</dbReference>
<keyword evidence="4" id="KW-0342">GTP-binding</keyword>
<dbReference type="Pfam" id="PF00071">
    <property type="entry name" value="Ras"/>
    <property type="match status" value="1"/>
</dbReference>
<dbReference type="InterPro" id="IPR027417">
    <property type="entry name" value="P-loop_NTPase"/>
</dbReference>
<dbReference type="OrthoDB" id="48625at2759"/>
<dbReference type="GO" id="GO:0005737">
    <property type="term" value="C:cytoplasm"/>
    <property type="evidence" value="ECO:0007669"/>
    <property type="project" value="TreeGrafter"/>
</dbReference>
<dbReference type="SMART" id="SM00175">
    <property type="entry name" value="RAB"/>
    <property type="match status" value="1"/>
</dbReference>
<evidence type="ECO:0000256" key="3">
    <source>
        <dbReference type="ARBA" id="ARBA00022927"/>
    </source>
</evidence>
<proteinExistence type="predicted"/>
<evidence type="ECO:0000313" key="5">
    <source>
        <dbReference type="EMBL" id="TDG43575.1"/>
    </source>
</evidence>
<dbReference type="PANTHER" id="PTHR24071:SF0">
    <property type="entry name" value="GTP-BINDING NUCLEAR PROTEIN RAN"/>
    <property type="match status" value="1"/>
</dbReference>
<evidence type="ECO:0000256" key="2">
    <source>
        <dbReference type="ARBA" id="ARBA00022741"/>
    </source>
</evidence>
<dbReference type="GO" id="GO:0006606">
    <property type="term" value="P:protein import into nucleus"/>
    <property type="evidence" value="ECO:0007669"/>
    <property type="project" value="TreeGrafter"/>
</dbReference>
<dbReference type="InterPro" id="IPR002041">
    <property type="entry name" value="Ran_GTPase"/>
</dbReference>
<dbReference type="OMA" id="ALCANKM"/>
<evidence type="ECO:0000313" key="6">
    <source>
        <dbReference type="Proteomes" id="UP000295192"/>
    </source>
</evidence>
<dbReference type="PRINTS" id="PR00627">
    <property type="entry name" value="GTPRANTC4"/>
</dbReference>
<dbReference type="InterPro" id="IPR001806">
    <property type="entry name" value="Small_GTPase"/>
</dbReference>
<keyword evidence="3" id="KW-0653">Protein transport</keyword>
<keyword evidence="1" id="KW-0813">Transport</keyword>
<accession>A0A484B6Y0</accession>
<dbReference type="EMBL" id="LSRL02000144">
    <property type="protein sequence ID" value="TDG43575.1"/>
    <property type="molecule type" value="Genomic_DNA"/>
</dbReference>
<sequence length="203" mass="23243">MSTEVPMYCCALLGETETGKTSFARRHLTGEFVKSYNGNKVYQTYLLEFHTSLGDIRYTLWNSNQIDDFDCLHIQCAIIMTDFSRTRTFQRVPVLQTAIQIRYGNIPVALCANKMDLGRSNGMAYRLIPDHPTQFEYFEMSVKKNVNCEQPFLWLSRRLLGNDQLEFVAKPAVQPPDIPPAHWRTAFKGLALSQLPPIGDDGW</sequence>
<dbReference type="GO" id="GO:0003924">
    <property type="term" value="F:GTPase activity"/>
    <property type="evidence" value="ECO:0007669"/>
    <property type="project" value="InterPro"/>
</dbReference>
<reference evidence="5 6" key="1">
    <citation type="journal article" date="2019" name="J. Hered.">
        <title>An Improved Genome Assembly for Drosophila navojoa, the Basal Species in the mojavensis Cluster.</title>
        <authorList>
            <person name="Vanderlinde T."/>
            <person name="Dupim E.G."/>
            <person name="Nazario-Yepiz N.O."/>
            <person name="Carvalho A.B."/>
        </authorList>
    </citation>
    <scope>NUCLEOTIDE SEQUENCE [LARGE SCALE GENOMIC DNA]</scope>
    <source>
        <strain evidence="5">Navoj_Jal97</strain>
        <tissue evidence="5">Whole organism</tissue>
    </source>
</reference>
<name>A0A484B6Y0_DRONA</name>
<evidence type="ECO:0000256" key="1">
    <source>
        <dbReference type="ARBA" id="ARBA00022448"/>
    </source>
</evidence>
<dbReference type="Gene3D" id="3.40.50.300">
    <property type="entry name" value="P-loop containing nucleotide triphosphate hydrolases"/>
    <property type="match status" value="1"/>
</dbReference>
<dbReference type="SMART" id="SM00176">
    <property type="entry name" value="RAN"/>
    <property type="match status" value="1"/>
</dbReference>